<dbReference type="UniPathway" id="UPA00053">
    <property type="reaction ID" value="UER00087"/>
</dbReference>
<feature type="binding site" evidence="8">
    <location>
        <position position="88"/>
    </location>
    <ligand>
        <name>shikimate</name>
        <dbReference type="ChEBI" id="CHEBI:36208"/>
    </ligand>
</feature>
<reference evidence="12 13" key="1">
    <citation type="submission" date="2017-08" db="EMBL/GenBank/DDBJ databases">
        <title>Virgibacillus indicus sp. nov. and Virgibacillus profoundi sp. nov, two moderately halophilic bacteria isolated from marine sediment by using the Microfluidic Streak Plate.</title>
        <authorList>
            <person name="Xu B."/>
            <person name="Hu B."/>
            <person name="Wang J."/>
            <person name="Zhu Y."/>
            <person name="Huang L."/>
            <person name="Du W."/>
            <person name="Huang Y."/>
        </authorList>
    </citation>
    <scope>NUCLEOTIDE SEQUENCE [LARGE SCALE GENOMIC DNA]</scope>
    <source>
        <strain evidence="12 13">IO3-P3-H5</strain>
    </source>
</reference>
<comment type="function">
    <text evidence="8">Involved in the biosynthesis of the chorismate, which leads to the biosynthesis of aromatic amino acids. Catalyzes the reversible NADPH linked reduction of 3-dehydroshikimate (DHSA) to yield shikimate (SA).</text>
</comment>
<evidence type="ECO:0000256" key="3">
    <source>
        <dbReference type="ARBA" id="ARBA00022605"/>
    </source>
</evidence>
<comment type="catalytic activity">
    <reaction evidence="7 8">
        <text>shikimate + NADP(+) = 3-dehydroshikimate + NADPH + H(+)</text>
        <dbReference type="Rhea" id="RHEA:17737"/>
        <dbReference type="ChEBI" id="CHEBI:15378"/>
        <dbReference type="ChEBI" id="CHEBI:16630"/>
        <dbReference type="ChEBI" id="CHEBI:36208"/>
        <dbReference type="ChEBI" id="CHEBI:57783"/>
        <dbReference type="ChEBI" id="CHEBI:58349"/>
        <dbReference type="EC" id="1.1.1.25"/>
    </reaction>
</comment>
<dbReference type="SUPFAM" id="SSF53223">
    <property type="entry name" value="Aminoacid dehydrogenase-like, N-terminal domain"/>
    <property type="match status" value="1"/>
</dbReference>
<feature type="binding site" evidence="8">
    <location>
        <position position="222"/>
    </location>
    <ligand>
        <name>NADP(+)</name>
        <dbReference type="ChEBI" id="CHEBI:58349"/>
    </ligand>
</feature>
<dbReference type="Gene3D" id="3.40.50.10860">
    <property type="entry name" value="Leucine Dehydrogenase, chain A, domain 1"/>
    <property type="match status" value="1"/>
</dbReference>
<dbReference type="InterPro" id="IPR036291">
    <property type="entry name" value="NAD(P)-bd_dom_sf"/>
</dbReference>
<evidence type="ECO:0000256" key="8">
    <source>
        <dbReference type="HAMAP-Rule" id="MF_00222"/>
    </source>
</evidence>
<keyword evidence="5 8" id="KW-0560">Oxidoreductase</keyword>
<dbReference type="InterPro" id="IPR041121">
    <property type="entry name" value="SDH_C"/>
</dbReference>
<name>A0A2A2IAG7_9BACI</name>
<dbReference type="HAMAP" id="MF_00222">
    <property type="entry name" value="Shikimate_DH_AroE"/>
    <property type="match status" value="1"/>
</dbReference>
<feature type="binding site" evidence="8">
    <location>
        <position position="245"/>
    </location>
    <ligand>
        <name>NADP(+)</name>
        <dbReference type="ChEBI" id="CHEBI:58349"/>
    </ligand>
</feature>
<protein>
    <recommendedName>
        <fullName evidence="2 8">Shikimate dehydrogenase (NADP(+))</fullName>
        <shortName evidence="8">SDH</shortName>
        <ecNumber evidence="2 8">1.1.1.25</ecNumber>
    </recommendedName>
</protein>
<keyword evidence="6 8" id="KW-0057">Aromatic amino acid biosynthesis</keyword>
<comment type="pathway">
    <text evidence="1 8">Metabolic intermediate biosynthesis; chorismate biosynthesis; chorismate from D-erythrose 4-phosphate and phosphoenolpyruvate: step 4/7.</text>
</comment>
<keyword evidence="3 8" id="KW-0028">Amino-acid biosynthesis</keyword>
<dbReference type="InterPro" id="IPR013708">
    <property type="entry name" value="Shikimate_DH-bd_N"/>
</dbReference>
<feature type="active site" description="Proton acceptor" evidence="8">
    <location>
        <position position="67"/>
    </location>
</feature>
<dbReference type="InterPro" id="IPR006151">
    <property type="entry name" value="Shikm_DH/Glu-tRNA_Rdtase"/>
</dbReference>
<dbReference type="GO" id="GO:0019632">
    <property type="term" value="P:shikimate metabolic process"/>
    <property type="evidence" value="ECO:0007669"/>
    <property type="project" value="InterPro"/>
</dbReference>
<comment type="caution">
    <text evidence="12">The sequence shown here is derived from an EMBL/GenBank/DDBJ whole genome shotgun (WGS) entry which is preliminary data.</text>
</comment>
<feature type="binding site" evidence="8">
    <location>
        <position position="63"/>
    </location>
    <ligand>
        <name>shikimate</name>
        <dbReference type="ChEBI" id="CHEBI:36208"/>
    </ligand>
</feature>
<evidence type="ECO:0000256" key="6">
    <source>
        <dbReference type="ARBA" id="ARBA00023141"/>
    </source>
</evidence>
<evidence type="ECO:0000256" key="2">
    <source>
        <dbReference type="ARBA" id="ARBA00012962"/>
    </source>
</evidence>
<dbReference type="GO" id="GO:0004764">
    <property type="term" value="F:shikimate 3-dehydrogenase (NADP+) activity"/>
    <property type="evidence" value="ECO:0007669"/>
    <property type="project" value="UniProtKB-UniRule"/>
</dbReference>
<dbReference type="OrthoDB" id="9792692at2"/>
<keyword evidence="4 8" id="KW-0521">NADP</keyword>
<dbReference type="Pfam" id="PF01488">
    <property type="entry name" value="Shikimate_DH"/>
    <property type="match status" value="1"/>
</dbReference>
<dbReference type="Gene3D" id="3.40.50.720">
    <property type="entry name" value="NAD(P)-binding Rossmann-like Domain"/>
    <property type="match status" value="1"/>
</dbReference>
<accession>A0A2A2IAG7</accession>
<keyword evidence="13" id="KW-1185">Reference proteome</keyword>
<dbReference type="EC" id="1.1.1.25" evidence="2 8"/>
<gene>
    <name evidence="8 12" type="primary">aroE</name>
    <name evidence="12" type="ORF">CIL05_13500</name>
</gene>
<evidence type="ECO:0000313" key="13">
    <source>
        <dbReference type="Proteomes" id="UP000218887"/>
    </source>
</evidence>
<dbReference type="CDD" id="cd01065">
    <property type="entry name" value="NAD_bind_Shikimate_DH"/>
    <property type="match status" value="1"/>
</dbReference>
<dbReference type="PANTHER" id="PTHR21089:SF1">
    <property type="entry name" value="BIFUNCTIONAL 3-DEHYDROQUINATE DEHYDRATASE_SHIKIMATE DEHYDROGENASE, CHLOROPLASTIC"/>
    <property type="match status" value="1"/>
</dbReference>
<dbReference type="InterPro" id="IPR022893">
    <property type="entry name" value="Shikimate_DH_fam"/>
</dbReference>
<dbReference type="GO" id="GO:0005829">
    <property type="term" value="C:cytosol"/>
    <property type="evidence" value="ECO:0007669"/>
    <property type="project" value="TreeGrafter"/>
</dbReference>
<sequence>MANHFALIGYPIKHSLSPWIHEQFLKKTNLEGTYTIHEIPLTDSFEDHVKKLKETRINGFNVTVPYKQEIIPFLDEIDGMASKMGAVNTVANKDGKWIGYNTDGIGYLRSLESKFPALFLNMQKRVLVIGAGGAARGIFCALDSAGFKYIDITNRTARSAQEIAELRSSDTNTAILTLKEAEDNIKDYDVIIQTTSVGMKPTVDASIINLDHVRQDSIVSDIIYQPIKTKLLQQAETSGASVHFGHTMLIYQAQYAFEIWTNKKSPIDDMDLKLQLILEGR</sequence>
<dbReference type="RefSeq" id="WP_095656082.1">
    <property type="nucleotide sequence ID" value="NZ_NPOA01000009.1"/>
</dbReference>
<feature type="domain" description="SDH C-terminal" evidence="11">
    <location>
        <begin position="245"/>
        <end position="270"/>
    </location>
</feature>
<dbReference type="SUPFAM" id="SSF51735">
    <property type="entry name" value="NAD(P)-binding Rossmann-fold domains"/>
    <property type="match status" value="1"/>
</dbReference>
<evidence type="ECO:0000259" key="11">
    <source>
        <dbReference type="Pfam" id="PF18317"/>
    </source>
</evidence>
<evidence type="ECO:0000259" key="10">
    <source>
        <dbReference type="Pfam" id="PF08501"/>
    </source>
</evidence>
<evidence type="ECO:0000256" key="7">
    <source>
        <dbReference type="ARBA" id="ARBA00049442"/>
    </source>
</evidence>
<dbReference type="Pfam" id="PF08501">
    <property type="entry name" value="Shikimate_dh_N"/>
    <property type="match status" value="1"/>
</dbReference>
<evidence type="ECO:0000259" key="9">
    <source>
        <dbReference type="Pfam" id="PF01488"/>
    </source>
</evidence>
<comment type="subunit">
    <text evidence="8">Homodimer.</text>
</comment>
<feature type="binding site" evidence="8">
    <location>
        <begin position="130"/>
        <end position="134"/>
    </location>
    <ligand>
        <name>NADP(+)</name>
        <dbReference type="ChEBI" id="CHEBI:58349"/>
    </ligand>
</feature>
<dbReference type="EMBL" id="NPOA01000009">
    <property type="protein sequence ID" value="PAV28991.1"/>
    <property type="molecule type" value="Genomic_DNA"/>
</dbReference>
<comment type="caution">
    <text evidence="8">Lacks conserved residue(s) required for the propagation of feature annotation.</text>
</comment>
<dbReference type="GO" id="GO:0009073">
    <property type="term" value="P:aromatic amino acid family biosynthetic process"/>
    <property type="evidence" value="ECO:0007669"/>
    <property type="project" value="UniProtKB-KW"/>
</dbReference>
<dbReference type="GO" id="GO:0008652">
    <property type="term" value="P:amino acid biosynthetic process"/>
    <property type="evidence" value="ECO:0007669"/>
    <property type="project" value="UniProtKB-KW"/>
</dbReference>
<evidence type="ECO:0000256" key="4">
    <source>
        <dbReference type="ARBA" id="ARBA00022857"/>
    </source>
</evidence>
<feature type="binding site" evidence="8">
    <location>
        <position position="224"/>
    </location>
    <ligand>
        <name>shikimate</name>
        <dbReference type="ChEBI" id="CHEBI:36208"/>
    </ligand>
</feature>
<feature type="binding site" evidence="8">
    <location>
        <position position="252"/>
    </location>
    <ligand>
        <name>shikimate</name>
        <dbReference type="ChEBI" id="CHEBI:36208"/>
    </ligand>
</feature>
<feature type="domain" description="Quinate/shikimate 5-dehydrogenase/glutamyl-tRNA reductase" evidence="9">
    <location>
        <begin position="123"/>
        <end position="197"/>
    </location>
</feature>
<dbReference type="InterPro" id="IPR046346">
    <property type="entry name" value="Aminoacid_DH-like_N_sf"/>
</dbReference>
<proteinExistence type="inferred from homology"/>
<evidence type="ECO:0000256" key="5">
    <source>
        <dbReference type="ARBA" id="ARBA00023002"/>
    </source>
</evidence>
<dbReference type="AlphaFoldDB" id="A0A2A2IAG7"/>
<evidence type="ECO:0000256" key="1">
    <source>
        <dbReference type="ARBA" id="ARBA00004871"/>
    </source>
</evidence>
<dbReference type="Proteomes" id="UP000218887">
    <property type="component" value="Unassembled WGS sequence"/>
</dbReference>
<feature type="binding site" evidence="8">
    <location>
        <begin position="15"/>
        <end position="17"/>
    </location>
    <ligand>
        <name>shikimate</name>
        <dbReference type="ChEBI" id="CHEBI:36208"/>
    </ligand>
</feature>
<dbReference type="Pfam" id="PF18317">
    <property type="entry name" value="SDH_C"/>
    <property type="match status" value="1"/>
</dbReference>
<organism evidence="12 13">
    <name type="scientific">Virgibacillus profundi</name>
    <dbReference type="NCBI Taxonomy" id="2024555"/>
    <lineage>
        <taxon>Bacteria</taxon>
        <taxon>Bacillati</taxon>
        <taxon>Bacillota</taxon>
        <taxon>Bacilli</taxon>
        <taxon>Bacillales</taxon>
        <taxon>Bacillaceae</taxon>
        <taxon>Virgibacillus</taxon>
    </lineage>
</organism>
<evidence type="ECO:0000313" key="12">
    <source>
        <dbReference type="EMBL" id="PAV28991.1"/>
    </source>
</evidence>
<dbReference type="NCBIfam" id="TIGR00507">
    <property type="entry name" value="aroE"/>
    <property type="match status" value="1"/>
</dbReference>
<dbReference type="InterPro" id="IPR011342">
    <property type="entry name" value="Shikimate_DH"/>
</dbReference>
<feature type="binding site" evidence="8">
    <location>
        <position position="103"/>
    </location>
    <ligand>
        <name>shikimate</name>
        <dbReference type="ChEBI" id="CHEBI:36208"/>
    </ligand>
</feature>
<dbReference type="GO" id="GO:0009423">
    <property type="term" value="P:chorismate biosynthetic process"/>
    <property type="evidence" value="ECO:0007669"/>
    <property type="project" value="UniProtKB-UniRule"/>
</dbReference>
<comment type="similarity">
    <text evidence="8">Belongs to the shikimate dehydrogenase family.</text>
</comment>
<dbReference type="GO" id="GO:0050661">
    <property type="term" value="F:NADP binding"/>
    <property type="evidence" value="ECO:0007669"/>
    <property type="project" value="InterPro"/>
</dbReference>
<feature type="domain" description="Shikimate dehydrogenase substrate binding N-terminal" evidence="10">
    <location>
        <begin position="7"/>
        <end position="90"/>
    </location>
</feature>
<dbReference type="PANTHER" id="PTHR21089">
    <property type="entry name" value="SHIKIMATE DEHYDROGENASE"/>
    <property type="match status" value="1"/>
</dbReference>